<comment type="caution">
    <text evidence="1">The sequence shown here is derived from an EMBL/GenBank/DDBJ whole genome shotgun (WGS) entry which is preliminary data.</text>
</comment>
<dbReference type="AlphaFoldDB" id="A0A7W8XYG3"/>
<reference evidence="1 2" key="1">
    <citation type="submission" date="2020-08" db="EMBL/GenBank/DDBJ databases">
        <title>Genomic Encyclopedia of Type Strains, Phase IV (KMG-V): Genome sequencing to study the core and pangenomes of soil and plant-associated prokaryotes.</title>
        <authorList>
            <person name="Whitman W."/>
        </authorList>
    </citation>
    <scope>NUCLEOTIDE SEQUENCE [LARGE SCALE GENOMIC DNA]</scope>
    <source>
        <strain evidence="1 2">SEMIA 4064</strain>
    </source>
</reference>
<keyword evidence="2" id="KW-1185">Reference proteome</keyword>
<dbReference type="EMBL" id="JACHBI010000027">
    <property type="protein sequence ID" value="MBB5577872.1"/>
    <property type="molecule type" value="Genomic_DNA"/>
</dbReference>
<gene>
    <name evidence="1" type="ORF">GGD50_006528</name>
</gene>
<proteinExistence type="predicted"/>
<sequence>MIIKPACSSSLAYSFRKSRALFVTNVKTAAMIRGIRSQSASPLSPKAFRNFILSQEFFATEPLLPSQHSIEKIGLAARALARRRAEQALISNIDPEKLQTLDDLLVVDAAVGQTRFQWLKSAPDAQAAGNLVGLTERIVFLRNLRIDPHLQARIPSGRWDQMVREGDVTPPWLANDFNVNRRRATIVAQIIKLGQKLTDGSDR</sequence>
<dbReference type="Proteomes" id="UP000549882">
    <property type="component" value="Unassembled WGS sequence"/>
</dbReference>
<protein>
    <submittedName>
        <fullName evidence="1">Uncharacterized protein</fullName>
    </submittedName>
</protein>
<evidence type="ECO:0000313" key="1">
    <source>
        <dbReference type="EMBL" id="MBB5577872.1"/>
    </source>
</evidence>
<accession>A0A7W8XYG3</accession>
<evidence type="ECO:0000313" key="2">
    <source>
        <dbReference type="Proteomes" id="UP000549882"/>
    </source>
</evidence>
<organism evidence="1 2">
    <name type="scientific">Rhizobium paranaense</name>
    <dbReference type="NCBI Taxonomy" id="1650438"/>
    <lineage>
        <taxon>Bacteria</taxon>
        <taxon>Pseudomonadati</taxon>
        <taxon>Pseudomonadota</taxon>
        <taxon>Alphaproteobacteria</taxon>
        <taxon>Hyphomicrobiales</taxon>
        <taxon>Rhizobiaceae</taxon>
        <taxon>Rhizobium/Agrobacterium group</taxon>
        <taxon>Rhizobium</taxon>
    </lineage>
</organism>
<name>A0A7W8XYG3_9HYPH</name>